<keyword evidence="7" id="KW-0970">Cilium biogenesis/degradation</keyword>
<dbReference type="GO" id="GO:0016192">
    <property type="term" value="P:vesicle-mediated transport"/>
    <property type="evidence" value="ECO:0007669"/>
    <property type="project" value="InterPro"/>
</dbReference>
<dbReference type="Proteomes" id="UP000629713">
    <property type="component" value="Unassembled WGS sequence"/>
</dbReference>
<keyword evidence="6" id="KW-0963">Cytoplasm</keyword>
<sequence>DLEPEWLDSVQKNGELFYLELSESEEEILLQNSCPEMPAVNHVRFRENEAEIIQEGSRKERKYELKKWTKMLKKKSLLPKSSGKKGSGSCNVHPSGPTSILKHRSAQKMGVTVQQKYKDVSVYVNPRKLHSAGEEEQQRLLEALVGIVHQSSWSSRRVEKQGRRDKAARGVSEEKLVVHGLVPGSSAMKTGQILIGDVLVAVNDVDVNSENIERVLSCIPGPMQVKLTFETSVFEPEGTSEQRSKQTQSSMNNLVRLLWGEDTLDLQQAVQDVPHIVMFLTLKLDSETSKDEQEIIYQYPISEASQKLKSVRGIFLTLSDILESVTGTEIISSSLFLCEKLVQVVYWKESDKLLVIGLPEENVPLSQLRNMIQNVVRTLTFMYSSLDSAFCQVENVSRLDHFFNLFFQRALHPARLQPGSSPRAQHQDPCSALLLGSLPGLRWLTLPQEVKMEIDTALSDLEAADFAELSEDYYDMRRLYVILGSCLFYKGYLIGNHLPKEDLVDVGFYCQHYCLLPLAAEQRIGQLVIWREVFPQHHLQPCEESSLTGYREPEARYFLLIVGLRHFVLCVLLEAGGCASRAVGNPGPDCIYVDQVKATILQLEGIDASIEERLDAPSIPPLACADWFLPAAQDRLDSLSPSPMLSKLQSSYKAVGTPGSKRSLFGDTWHSPQKQSPPRGSGAAEQGSEGPAEEKSTNPQPGLQQRTEKALGAWGEGSSFKLKATRKKHTLPNPFYSGNLKKNSSEKDTELPNAVKLTSGPENTLFHYLSLETMQGIFITPTHREVAQFSGSIHAQLIENFYQCCLSIRSIFQQSMRKEKKKKAGSGISECSKAAEDPGLVREHGLLFECSPENWTDQKKPPPTMNYWVVGRLILHPKPQECYVCFHDSVTEAAVELAFKLSFGLAA</sequence>
<dbReference type="InterPro" id="IPR043988">
    <property type="entry name" value="CCZ1/INTU_longin_2"/>
</dbReference>
<dbReference type="Pfam" id="PF19031">
    <property type="entry name" value="Intu_longin_1"/>
    <property type="match status" value="1"/>
</dbReference>
<evidence type="ECO:0000256" key="2">
    <source>
        <dbReference type="ARBA" id="ARBA00004241"/>
    </source>
</evidence>
<evidence type="ECO:0000313" key="11">
    <source>
        <dbReference type="EMBL" id="NXQ21223.1"/>
    </source>
</evidence>
<reference evidence="11" key="1">
    <citation type="submission" date="2019-09" db="EMBL/GenBank/DDBJ databases">
        <title>Bird 10,000 Genomes (B10K) Project - Family phase.</title>
        <authorList>
            <person name="Zhang G."/>
        </authorList>
    </citation>
    <scope>NUCLEOTIDE SEQUENCE</scope>
    <source>
        <strain evidence="11">B10K-DU-002-52</strain>
        <tissue evidence="11">Muscle</tissue>
    </source>
</reference>
<dbReference type="Pfam" id="PF19032">
    <property type="entry name" value="Intu_longin_2"/>
    <property type="match status" value="1"/>
</dbReference>
<evidence type="ECO:0000259" key="10">
    <source>
        <dbReference type="PROSITE" id="PS50106"/>
    </source>
</evidence>
<evidence type="ECO:0000256" key="1">
    <source>
        <dbReference type="ARBA" id="ARBA00004120"/>
    </source>
</evidence>
<dbReference type="GO" id="GO:0005929">
    <property type="term" value="C:cilium"/>
    <property type="evidence" value="ECO:0007669"/>
    <property type="project" value="TreeGrafter"/>
</dbReference>
<feature type="non-terminal residue" evidence="11">
    <location>
        <position position="907"/>
    </location>
</feature>
<comment type="subcellular location">
    <subcellularLocation>
        <location evidence="2">Cell surface</location>
    </subcellularLocation>
    <subcellularLocation>
        <location evidence="1">Cytoplasm</location>
        <location evidence="1">Cytoskeleton</location>
        <location evidence="1">Cilium basal body</location>
    </subcellularLocation>
</comment>
<dbReference type="GO" id="GO:0009986">
    <property type="term" value="C:cell surface"/>
    <property type="evidence" value="ECO:0007669"/>
    <property type="project" value="UniProtKB-SubCell"/>
</dbReference>
<dbReference type="EMBL" id="WBNO01029098">
    <property type="protein sequence ID" value="NXQ21223.1"/>
    <property type="molecule type" value="Genomic_DNA"/>
</dbReference>
<name>A0A852FZT6_PEUTA</name>
<gene>
    <name evidence="11" type="primary">Intu</name>
    <name evidence="11" type="ORF">PEUTAE_R00435</name>
</gene>
<evidence type="ECO:0000256" key="4">
    <source>
        <dbReference type="ARBA" id="ARBA00015639"/>
    </source>
</evidence>
<feature type="domain" description="PDZ" evidence="10">
    <location>
        <begin position="155"/>
        <end position="231"/>
    </location>
</feature>
<dbReference type="PANTHER" id="PTHR21082">
    <property type="entry name" value="PROTEIN INTURNED"/>
    <property type="match status" value="1"/>
</dbReference>
<feature type="region of interest" description="Disordered" evidence="9">
    <location>
        <begin position="656"/>
        <end position="707"/>
    </location>
</feature>
<dbReference type="Gene3D" id="2.30.42.10">
    <property type="match status" value="1"/>
</dbReference>
<dbReference type="GO" id="GO:0060271">
    <property type="term" value="P:cilium assembly"/>
    <property type="evidence" value="ECO:0007669"/>
    <property type="project" value="InterPro"/>
</dbReference>
<comment type="similarity">
    <text evidence="3">Belongs to the inturned family.</text>
</comment>
<proteinExistence type="inferred from homology"/>
<dbReference type="Pfam" id="PF19033">
    <property type="entry name" value="Intu_longin_3"/>
    <property type="match status" value="1"/>
</dbReference>
<evidence type="ECO:0000256" key="7">
    <source>
        <dbReference type="ARBA" id="ARBA00022794"/>
    </source>
</evidence>
<dbReference type="PROSITE" id="PS50106">
    <property type="entry name" value="PDZ"/>
    <property type="match status" value="1"/>
</dbReference>
<comment type="caution">
    <text evidence="11">The sequence shown here is derived from an EMBL/GenBank/DDBJ whole genome shotgun (WGS) entry which is preliminary data.</text>
</comment>
<dbReference type="InterPro" id="IPR043989">
    <property type="entry name" value="CCZ1/INTU/HSP4_longin_3"/>
</dbReference>
<feature type="non-terminal residue" evidence="11">
    <location>
        <position position="1"/>
    </location>
</feature>
<evidence type="ECO:0000256" key="8">
    <source>
        <dbReference type="ARBA" id="ARBA00032633"/>
    </source>
</evidence>
<evidence type="ECO:0000256" key="3">
    <source>
        <dbReference type="ARBA" id="ARBA00010034"/>
    </source>
</evidence>
<dbReference type="InterPro" id="IPR039151">
    <property type="entry name" value="INTU"/>
</dbReference>
<evidence type="ECO:0000313" key="12">
    <source>
        <dbReference type="Proteomes" id="UP000629713"/>
    </source>
</evidence>
<dbReference type="GO" id="GO:0001736">
    <property type="term" value="P:establishment of planar polarity"/>
    <property type="evidence" value="ECO:0007669"/>
    <property type="project" value="InterPro"/>
</dbReference>
<keyword evidence="5" id="KW-0217">Developmental protein</keyword>
<dbReference type="SUPFAM" id="SSF50156">
    <property type="entry name" value="PDZ domain-like"/>
    <property type="match status" value="1"/>
</dbReference>
<dbReference type="AlphaFoldDB" id="A0A852FZT6"/>
<dbReference type="PANTHER" id="PTHR21082:SF4">
    <property type="entry name" value="PROTEIN INTURNED"/>
    <property type="match status" value="1"/>
</dbReference>
<dbReference type="SMART" id="SM00228">
    <property type="entry name" value="PDZ"/>
    <property type="match status" value="1"/>
</dbReference>
<accession>A0A852FZT6</accession>
<organism evidence="11 12">
    <name type="scientific">Peucedramus taeniatus</name>
    <name type="common">Olive warbler</name>
    <dbReference type="NCBI Taxonomy" id="135441"/>
    <lineage>
        <taxon>Eukaryota</taxon>
        <taxon>Metazoa</taxon>
        <taxon>Chordata</taxon>
        <taxon>Craniata</taxon>
        <taxon>Vertebrata</taxon>
        <taxon>Euteleostomi</taxon>
        <taxon>Archelosauria</taxon>
        <taxon>Archosauria</taxon>
        <taxon>Dinosauria</taxon>
        <taxon>Saurischia</taxon>
        <taxon>Theropoda</taxon>
        <taxon>Coelurosauria</taxon>
        <taxon>Aves</taxon>
        <taxon>Neognathae</taxon>
        <taxon>Neoaves</taxon>
        <taxon>Telluraves</taxon>
        <taxon>Australaves</taxon>
        <taxon>Passeriformes</taxon>
        <taxon>Passeroidea</taxon>
        <taxon>Fringillidae</taxon>
        <taxon>Peucedraminae</taxon>
        <taxon>Peucedramus</taxon>
    </lineage>
</organism>
<keyword evidence="12" id="KW-1185">Reference proteome</keyword>
<evidence type="ECO:0000256" key="5">
    <source>
        <dbReference type="ARBA" id="ARBA00022473"/>
    </source>
</evidence>
<evidence type="ECO:0000256" key="9">
    <source>
        <dbReference type="SAM" id="MobiDB-lite"/>
    </source>
</evidence>
<protein>
    <recommendedName>
        <fullName evidence="4">Protein inturned</fullName>
    </recommendedName>
    <alternativeName>
        <fullName evidence="8">Inturned planar cell polarity effector homolog</fullName>
    </alternativeName>
</protein>
<dbReference type="InterPro" id="IPR036034">
    <property type="entry name" value="PDZ_sf"/>
</dbReference>
<dbReference type="InterPro" id="IPR001478">
    <property type="entry name" value="PDZ"/>
</dbReference>
<dbReference type="InterPro" id="IPR043987">
    <property type="entry name" value="CCZ1/INTU/HSP4_longin_1"/>
</dbReference>
<feature type="region of interest" description="Disordered" evidence="9">
    <location>
        <begin position="76"/>
        <end position="105"/>
    </location>
</feature>
<dbReference type="GO" id="GO:0005737">
    <property type="term" value="C:cytoplasm"/>
    <property type="evidence" value="ECO:0007669"/>
    <property type="project" value="TreeGrafter"/>
</dbReference>
<dbReference type="GO" id="GO:0007399">
    <property type="term" value="P:nervous system development"/>
    <property type="evidence" value="ECO:0007669"/>
    <property type="project" value="TreeGrafter"/>
</dbReference>
<evidence type="ECO:0000256" key="6">
    <source>
        <dbReference type="ARBA" id="ARBA00022490"/>
    </source>
</evidence>